<dbReference type="GO" id="GO:0005886">
    <property type="term" value="C:plasma membrane"/>
    <property type="evidence" value="ECO:0007669"/>
    <property type="project" value="TreeGrafter"/>
</dbReference>
<keyword evidence="3" id="KW-0812">Transmembrane</keyword>
<dbReference type="GeneTree" id="ENSGT00940000154563"/>
<evidence type="ECO:0000256" key="4">
    <source>
        <dbReference type="ARBA" id="ARBA00022989"/>
    </source>
</evidence>
<evidence type="ECO:0000256" key="2">
    <source>
        <dbReference type="ARBA" id="ARBA00007018"/>
    </source>
</evidence>
<dbReference type="InParanoid" id="A0A2R8M4I0"/>
<evidence type="ECO:0000313" key="8">
    <source>
        <dbReference type="Proteomes" id="UP000008225"/>
    </source>
</evidence>
<reference evidence="7" key="2">
    <citation type="submission" date="2025-08" db="UniProtKB">
        <authorList>
            <consortium name="Ensembl"/>
        </authorList>
    </citation>
    <scope>IDENTIFICATION</scope>
</reference>
<accession>A0A2R8M4I0</accession>
<organism evidence="7 8">
    <name type="scientific">Callithrix jacchus</name>
    <name type="common">White-tufted-ear marmoset</name>
    <name type="synonym">Simia Jacchus</name>
    <dbReference type="NCBI Taxonomy" id="9483"/>
    <lineage>
        <taxon>Eukaryota</taxon>
        <taxon>Metazoa</taxon>
        <taxon>Chordata</taxon>
        <taxon>Craniata</taxon>
        <taxon>Vertebrata</taxon>
        <taxon>Euteleostomi</taxon>
        <taxon>Mammalia</taxon>
        <taxon>Eutheria</taxon>
        <taxon>Euarchontoglires</taxon>
        <taxon>Primates</taxon>
        <taxon>Haplorrhini</taxon>
        <taxon>Platyrrhini</taxon>
        <taxon>Cebidae</taxon>
        <taxon>Callitrichinae</taxon>
        <taxon>Callithrix</taxon>
        <taxon>Callithrix</taxon>
    </lineage>
</organism>
<protein>
    <submittedName>
        <fullName evidence="7">Uncharacterized protein</fullName>
    </submittedName>
</protein>
<keyword evidence="5" id="KW-0472">Membrane</keyword>
<evidence type="ECO:0000313" key="7">
    <source>
        <dbReference type="Ensembl" id="ENSCJAP00000053605.3"/>
    </source>
</evidence>
<name>A0A2R8M4I0_CALJA</name>
<proteinExistence type="inferred from homology"/>
<reference evidence="7" key="1">
    <citation type="submission" date="2009-03" db="EMBL/GenBank/DDBJ databases">
        <authorList>
            <person name="Warren W."/>
            <person name="Ye L."/>
            <person name="Minx P."/>
            <person name="Worley K."/>
            <person name="Gibbs R."/>
            <person name="Wilson R.K."/>
        </authorList>
    </citation>
    <scope>NUCLEOTIDE SEQUENCE [LARGE SCALE GENOMIC DNA]</scope>
</reference>
<evidence type="ECO:0000256" key="5">
    <source>
        <dbReference type="ARBA" id="ARBA00023136"/>
    </source>
</evidence>
<dbReference type="Ensembl" id="ENSCJAT00000067602.3">
    <property type="protein sequence ID" value="ENSCJAP00000053605.3"/>
    <property type="gene ID" value="ENSCJAG00000048181.3"/>
</dbReference>
<dbReference type="PANTHER" id="PTHR20855:SF40">
    <property type="entry name" value="ADIPONECTIN RECEPTOR PROTEIN 1"/>
    <property type="match status" value="1"/>
</dbReference>
<dbReference type="GO" id="GO:0033211">
    <property type="term" value="P:adiponectin-activated signaling pathway"/>
    <property type="evidence" value="ECO:0007669"/>
    <property type="project" value="TreeGrafter"/>
</dbReference>
<feature type="region of interest" description="Disordered" evidence="6">
    <location>
        <begin position="1"/>
        <end position="24"/>
    </location>
</feature>
<dbReference type="Proteomes" id="UP000008225">
    <property type="component" value="Chromosome 3"/>
</dbReference>
<sequence>MSSHKGSVVVQGNGAPASNRETDTVELAELRPLLEEKGKRVISNTTTAEEEQACPVPQEEEEEVRVLTLPLQAHHAMEKMEEFVYKLWEGRWKDNDYLLHGHRPPMPSFRACFKSIFRIHIETGNIWTHLLATAHLLLHHLHPGHFCHHCGTVGPVCHS</sequence>
<reference evidence="7" key="3">
    <citation type="submission" date="2025-09" db="UniProtKB">
        <authorList>
            <consortium name="Ensembl"/>
        </authorList>
    </citation>
    <scope>IDENTIFICATION</scope>
</reference>
<keyword evidence="8" id="KW-1185">Reference proteome</keyword>
<comment type="similarity">
    <text evidence="2">Belongs to the ADIPOR family.</text>
</comment>
<dbReference type="AlphaFoldDB" id="A0A2R8M4I0"/>
<evidence type="ECO:0000256" key="3">
    <source>
        <dbReference type="ARBA" id="ARBA00022692"/>
    </source>
</evidence>
<evidence type="ECO:0000256" key="6">
    <source>
        <dbReference type="SAM" id="MobiDB-lite"/>
    </source>
</evidence>
<keyword evidence="4" id="KW-1133">Transmembrane helix</keyword>
<dbReference type="InterPro" id="IPR004254">
    <property type="entry name" value="AdipoR/HlyIII-related"/>
</dbReference>
<dbReference type="PANTHER" id="PTHR20855">
    <property type="entry name" value="ADIPOR/PROGESTIN RECEPTOR-RELATED"/>
    <property type="match status" value="1"/>
</dbReference>
<dbReference type="GO" id="GO:0038023">
    <property type="term" value="F:signaling receptor activity"/>
    <property type="evidence" value="ECO:0007669"/>
    <property type="project" value="TreeGrafter"/>
</dbReference>
<comment type="subcellular location">
    <subcellularLocation>
        <location evidence="1">Membrane</location>
        <topology evidence="1">Multi-pass membrane protein</topology>
    </subcellularLocation>
</comment>
<evidence type="ECO:0000256" key="1">
    <source>
        <dbReference type="ARBA" id="ARBA00004141"/>
    </source>
</evidence>
<dbReference type="OMA" id="CSGHFCH"/>